<gene>
    <name evidence="2" type="ORF">HC757_01970</name>
</gene>
<dbReference type="RefSeq" id="WP_169562578.1">
    <property type="nucleotide sequence ID" value="NZ_JAAXYH010000001.1"/>
</dbReference>
<evidence type="ECO:0008006" key="4">
    <source>
        <dbReference type="Google" id="ProtNLM"/>
    </source>
</evidence>
<comment type="caution">
    <text evidence="2">The sequence shown here is derived from an EMBL/GenBank/DDBJ whole genome shotgun (WGS) entry which is preliminary data.</text>
</comment>
<reference evidence="2" key="1">
    <citation type="submission" date="2020-04" db="EMBL/GenBank/DDBJ databases">
        <title>Description of Shewanella salipaludis sp. nov., isolated from a salt marsh.</title>
        <authorList>
            <person name="Park S."/>
            <person name="Yoon J.-H."/>
        </authorList>
    </citation>
    <scope>NUCLEOTIDE SEQUENCE</scope>
    <source>
        <strain evidence="2">SHSM-M6</strain>
    </source>
</reference>
<dbReference type="AlphaFoldDB" id="A0A972G3V2"/>
<dbReference type="Proteomes" id="UP000737113">
    <property type="component" value="Unassembled WGS sequence"/>
</dbReference>
<organism evidence="2 3">
    <name type="scientific">Shewanella salipaludis</name>
    <dbReference type="NCBI Taxonomy" id="2723052"/>
    <lineage>
        <taxon>Bacteria</taxon>
        <taxon>Pseudomonadati</taxon>
        <taxon>Pseudomonadota</taxon>
        <taxon>Gammaproteobacteria</taxon>
        <taxon>Alteromonadales</taxon>
        <taxon>Shewanellaceae</taxon>
        <taxon>Shewanella</taxon>
    </lineage>
</organism>
<dbReference type="PROSITE" id="PS51257">
    <property type="entry name" value="PROKAR_LIPOPROTEIN"/>
    <property type="match status" value="1"/>
</dbReference>
<evidence type="ECO:0000313" key="3">
    <source>
        <dbReference type="Proteomes" id="UP000737113"/>
    </source>
</evidence>
<feature type="chain" id="PRO_5037501383" description="Lipoprotein" evidence="1">
    <location>
        <begin position="24"/>
        <end position="165"/>
    </location>
</feature>
<accession>A0A972G3V2</accession>
<proteinExistence type="predicted"/>
<evidence type="ECO:0000256" key="1">
    <source>
        <dbReference type="SAM" id="SignalP"/>
    </source>
</evidence>
<keyword evidence="3" id="KW-1185">Reference proteome</keyword>
<keyword evidence="1" id="KW-0732">Signal</keyword>
<protein>
    <recommendedName>
        <fullName evidence="4">Lipoprotein</fullName>
    </recommendedName>
</protein>
<dbReference type="EMBL" id="JAAXYH010000001">
    <property type="protein sequence ID" value="NMH63945.1"/>
    <property type="molecule type" value="Genomic_DNA"/>
</dbReference>
<evidence type="ECO:0000313" key="2">
    <source>
        <dbReference type="EMBL" id="NMH63945.1"/>
    </source>
</evidence>
<name>A0A972G3V2_9GAMM</name>
<feature type="signal peptide" evidence="1">
    <location>
        <begin position="1"/>
        <end position="23"/>
    </location>
</feature>
<sequence length="165" mass="18222">MLTRCHIRSFFVLNRFFLPIFYASLLLSAGGCDRVQEATENAIADTKISDPSLCQFATGSCRKNLDGVELQLALSPVDAPSERPLQLSLTASEPITSVQVRLEGRDMFMGIIPVKLKQVSGTQYSADVIYGSCSSGYMVWSAFISFDYRGKMHTLVFDFLADNDA</sequence>